<protein>
    <recommendedName>
        <fullName evidence="4 9">Thiopurine S-methyltransferase</fullName>
        <ecNumber evidence="4 9">2.1.1.67</ecNumber>
    </recommendedName>
    <alternativeName>
        <fullName evidence="9">Thiopurine methyltransferase</fullName>
    </alternativeName>
</protein>
<dbReference type="InterPro" id="IPR025835">
    <property type="entry name" value="Thiopurine_S-MeTrfase"/>
</dbReference>
<feature type="binding site" evidence="9">
    <location>
        <position position="66"/>
    </location>
    <ligand>
        <name>S-adenosyl-L-methionine</name>
        <dbReference type="ChEBI" id="CHEBI:59789"/>
    </ligand>
</feature>
<evidence type="ECO:0000256" key="8">
    <source>
        <dbReference type="ARBA" id="ARBA00022691"/>
    </source>
</evidence>
<evidence type="ECO:0000256" key="2">
    <source>
        <dbReference type="ARBA" id="ARBA00004496"/>
    </source>
</evidence>
<evidence type="ECO:0000256" key="6">
    <source>
        <dbReference type="ARBA" id="ARBA00022603"/>
    </source>
</evidence>
<dbReference type="InterPro" id="IPR022474">
    <property type="entry name" value="Thiopur_S-MeTfrase_Se/Te_detox"/>
</dbReference>
<dbReference type="SUPFAM" id="SSF53335">
    <property type="entry name" value="S-adenosyl-L-methionine-dependent methyltransferases"/>
    <property type="match status" value="1"/>
</dbReference>
<dbReference type="GO" id="GO:0008119">
    <property type="term" value="F:thiopurine S-methyltransferase activity"/>
    <property type="evidence" value="ECO:0007669"/>
    <property type="project" value="UniProtKB-EC"/>
</dbReference>
<dbReference type="GO" id="GO:0032259">
    <property type="term" value="P:methylation"/>
    <property type="evidence" value="ECO:0007669"/>
    <property type="project" value="UniProtKB-KW"/>
</dbReference>
<dbReference type="EMBL" id="JAQQFM010000003">
    <property type="protein sequence ID" value="MFL9923984.1"/>
    <property type="molecule type" value="Genomic_DNA"/>
</dbReference>
<accession>A0ABW9A6X1</accession>
<keyword evidence="7 9" id="KW-0808">Transferase</keyword>
<keyword evidence="6 9" id="KW-0489">Methyltransferase</keyword>
<dbReference type="Gene3D" id="3.40.50.150">
    <property type="entry name" value="Vaccinia Virus protein VP39"/>
    <property type="match status" value="1"/>
</dbReference>
<feature type="binding site" evidence="9">
    <location>
        <position position="123"/>
    </location>
    <ligand>
        <name>S-adenosyl-L-methionine</name>
        <dbReference type="ChEBI" id="CHEBI:59789"/>
    </ligand>
</feature>
<keyword evidence="5 9" id="KW-0963">Cytoplasm</keyword>
<dbReference type="NCBIfam" id="NF009732">
    <property type="entry name" value="PRK13255.1"/>
    <property type="match status" value="1"/>
</dbReference>
<evidence type="ECO:0000313" key="10">
    <source>
        <dbReference type="EMBL" id="MFL9923984.1"/>
    </source>
</evidence>
<comment type="similarity">
    <text evidence="3 9">Belongs to the class I-like SAM-binding methyltransferase superfamily. TPMT family.</text>
</comment>
<dbReference type="Proteomes" id="UP001629246">
    <property type="component" value="Unassembled WGS sequence"/>
</dbReference>
<dbReference type="NCBIfam" id="TIGR03840">
    <property type="entry name" value="TMPT_Se_Te"/>
    <property type="match status" value="1"/>
</dbReference>
<sequence>MDADFWLQRWREGRTHFHQSRVTPLLQKYWPSLELPAGGRVLVPLCGKSLDMAWLAQQGFEVLGIELSQLAVEQFFAEADVQPTITQSAFGSHYVAGNIEIICGDIFALDRALLSTCVGVYDRAALVALPADMRERYVRHVYGQLSDQYRGVLITLDYPQQQMDGPPFSLADAEVQAIYAPHSTAQIIDRRDILDKEPKFLAAGVSRLDTVVYRLQASR</sequence>
<evidence type="ECO:0000256" key="3">
    <source>
        <dbReference type="ARBA" id="ARBA00008145"/>
    </source>
</evidence>
<comment type="caution">
    <text evidence="10">The sequence shown here is derived from an EMBL/GenBank/DDBJ whole genome shotgun (WGS) entry which is preliminary data.</text>
</comment>
<dbReference type="Pfam" id="PF05724">
    <property type="entry name" value="TPMT"/>
    <property type="match status" value="1"/>
</dbReference>
<evidence type="ECO:0000256" key="5">
    <source>
        <dbReference type="ARBA" id="ARBA00022490"/>
    </source>
</evidence>
<evidence type="ECO:0000256" key="4">
    <source>
        <dbReference type="ARBA" id="ARBA00011905"/>
    </source>
</evidence>
<organism evidence="10 11">
    <name type="scientific">Herbaspirillum lusitanum</name>
    <dbReference type="NCBI Taxonomy" id="213312"/>
    <lineage>
        <taxon>Bacteria</taxon>
        <taxon>Pseudomonadati</taxon>
        <taxon>Pseudomonadota</taxon>
        <taxon>Betaproteobacteria</taxon>
        <taxon>Burkholderiales</taxon>
        <taxon>Oxalobacteraceae</taxon>
        <taxon>Herbaspirillum</taxon>
    </lineage>
</organism>
<comment type="catalytic activity">
    <reaction evidence="1 9">
        <text>S-adenosyl-L-methionine + a thiopurine = S-adenosyl-L-homocysteine + a thiopurine S-methylether.</text>
        <dbReference type="EC" id="2.1.1.67"/>
    </reaction>
</comment>
<dbReference type="PANTHER" id="PTHR10259">
    <property type="entry name" value="THIOPURINE S-METHYLTRANSFERASE"/>
    <property type="match status" value="1"/>
</dbReference>
<dbReference type="HAMAP" id="MF_00812">
    <property type="entry name" value="Thiopur_methtran"/>
    <property type="match status" value="1"/>
</dbReference>
<keyword evidence="11" id="KW-1185">Reference proteome</keyword>
<dbReference type="PANTHER" id="PTHR10259:SF11">
    <property type="entry name" value="THIOPURINE S-METHYLTRANSFERASE"/>
    <property type="match status" value="1"/>
</dbReference>
<reference evidence="10 11" key="1">
    <citation type="journal article" date="2024" name="Chem. Sci.">
        <title>Discovery of megapolipeptins by genome mining of a Burkholderiales bacteria collection.</title>
        <authorList>
            <person name="Paulo B.S."/>
            <person name="Recchia M.J.J."/>
            <person name="Lee S."/>
            <person name="Fergusson C.H."/>
            <person name="Romanowski S.B."/>
            <person name="Hernandez A."/>
            <person name="Krull N."/>
            <person name="Liu D.Y."/>
            <person name="Cavanagh H."/>
            <person name="Bos A."/>
            <person name="Gray C.A."/>
            <person name="Murphy B.T."/>
            <person name="Linington R.G."/>
            <person name="Eustaquio A.S."/>
        </authorList>
    </citation>
    <scope>NUCLEOTIDE SEQUENCE [LARGE SCALE GENOMIC DNA]</scope>
    <source>
        <strain evidence="10 11">RL21-008-BIB-A</strain>
    </source>
</reference>
<dbReference type="PROSITE" id="PS51585">
    <property type="entry name" value="SAM_MT_TPMT"/>
    <property type="match status" value="1"/>
</dbReference>
<evidence type="ECO:0000256" key="7">
    <source>
        <dbReference type="ARBA" id="ARBA00022679"/>
    </source>
</evidence>
<name>A0ABW9A6X1_9BURK</name>
<dbReference type="EC" id="2.1.1.67" evidence="4 9"/>
<keyword evidence="8 9" id="KW-0949">S-adenosyl-L-methionine</keyword>
<feature type="binding site" evidence="9">
    <location>
        <position position="10"/>
    </location>
    <ligand>
        <name>S-adenosyl-L-methionine</name>
        <dbReference type="ChEBI" id="CHEBI:59789"/>
    </ligand>
</feature>
<dbReference type="InterPro" id="IPR008854">
    <property type="entry name" value="TPMT"/>
</dbReference>
<dbReference type="RefSeq" id="WP_408156163.1">
    <property type="nucleotide sequence ID" value="NZ_JAQQFM010000003.1"/>
</dbReference>
<gene>
    <name evidence="9" type="primary">tpm</name>
    <name evidence="10" type="ORF">PQR62_06905</name>
</gene>
<dbReference type="InterPro" id="IPR029063">
    <property type="entry name" value="SAM-dependent_MTases_sf"/>
</dbReference>
<dbReference type="PIRSF" id="PIRSF023956">
    <property type="entry name" value="Thiopurine_S-methyltransferase"/>
    <property type="match status" value="1"/>
</dbReference>
<evidence type="ECO:0000256" key="1">
    <source>
        <dbReference type="ARBA" id="ARBA00000903"/>
    </source>
</evidence>
<evidence type="ECO:0000256" key="9">
    <source>
        <dbReference type="HAMAP-Rule" id="MF_00812"/>
    </source>
</evidence>
<evidence type="ECO:0000313" key="11">
    <source>
        <dbReference type="Proteomes" id="UP001629246"/>
    </source>
</evidence>
<feature type="binding site" evidence="9">
    <location>
        <position position="45"/>
    </location>
    <ligand>
        <name>S-adenosyl-L-methionine</name>
        <dbReference type="ChEBI" id="CHEBI:59789"/>
    </ligand>
</feature>
<comment type="subcellular location">
    <subcellularLocation>
        <location evidence="2 9">Cytoplasm</location>
    </subcellularLocation>
</comment>
<proteinExistence type="inferred from homology"/>